<dbReference type="CDD" id="cd08422">
    <property type="entry name" value="PBP2_CrgA_like"/>
    <property type="match status" value="1"/>
</dbReference>
<evidence type="ECO:0000313" key="3">
    <source>
        <dbReference type="EMBL" id="TWI44861.1"/>
    </source>
</evidence>
<evidence type="ECO:0000313" key="4">
    <source>
        <dbReference type="Proteomes" id="UP000315112"/>
    </source>
</evidence>
<dbReference type="PANTHER" id="PTHR30537:SF5">
    <property type="entry name" value="HTH-TYPE TRANSCRIPTIONAL ACTIVATOR TTDR-RELATED"/>
    <property type="match status" value="1"/>
</dbReference>
<reference evidence="3 4" key="1">
    <citation type="journal article" date="2015" name="Stand. Genomic Sci.">
        <title>Genomic Encyclopedia of Bacterial and Archaeal Type Strains, Phase III: the genomes of soil and plant-associated and newly described type strains.</title>
        <authorList>
            <person name="Whitman W.B."/>
            <person name="Woyke T."/>
            <person name="Klenk H.P."/>
            <person name="Zhou Y."/>
            <person name="Lilburn T.G."/>
            <person name="Beck B.J."/>
            <person name="De Vos P."/>
            <person name="Vandamme P."/>
            <person name="Eisen J.A."/>
            <person name="Garrity G."/>
            <person name="Hugenholtz P."/>
            <person name="Kyrpides N.C."/>
        </authorList>
    </citation>
    <scope>NUCLEOTIDE SEQUENCE [LARGE SCALE GENOMIC DNA]</scope>
    <source>
        <strain evidence="3 4">CGMCC 1.10685</strain>
    </source>
</reference>
<dbReference type="InterPro" id="IPR058163">
    <property type="entry name" value="LysR-type_TF_proteobact-type"/>
</dbReference>
<dbReference type="AlphaFoldDB" id="A0A562PK82"/>
<evidence type="ECO:0000259" key="2">
    <source>
        <dbReference type="Pfam" id="PF03466"/>
    </source>
</evidence>
<dbReference type="EMBL" id="VLKW01000008">
    <property type="protein sequence ID" value="TWI44861.1"/>
    <property type="molecule type" value="Genomic_DNA"/>
</dbReference>
<organism evidence="3 4">
    <name type="scientific">Pseudoduganella flava</name>
    <dbReference type="NCBI Taxonomy" id="871742"/>
    <lineage>
        <taxon>Bacteria</taxon>
        <taxon>Pseudomonadati</taxon>
        <taxon>Pseudomonadota</taxon>
        <taxon>Betaproteobacteria</taxon>
        <taxon>Burkholderiales</taxon>
        <taxon>Oxalobacteraceae</taxon>
        <taxon>Telluria group</taxon>
        <taxon>Pseudoduganella</taxon>
    </lineage>
</organism>
<name>A0A562PK82_9BURK</name>
<evidence type="ECO:0000256" key="1">
    <source>
        <dbReference type="ARBA" id="ARBA00009437"/>
    </source>
</evidence>
<feature type="domain" description="LysR substrate-binding" evidence="2">
    <location>
        <begin position="2"/>
        <end position="173"/>
    </location>
</feature>
<comment type="caution">
    <text evidence="3">The sequence shown here is derived from an EMBL/GenBank/DDBJ whole genome shotgun (WGS) entry which is preliminary data.</text>
</comment>
<accession>A0A562PK82</accession>
<dbReference type="Gene3D" id="3.40.190.290">
    <property type="match status" value="1"/>
</dbReference>
<dbReference type="Pfam" id="PF03466">
    <property type="entry name" value="LysR_substrate"/>
    <property type="match status" value="1"/>
</dbReference>
<comment type="similarity">
    <text evidence="1">Belongs to the LysR transcriptional regulatory family.</text>
</comment>
<dbReference type="PANTHER" id="PTHR30537">
    <property type="entry name" value="HTH-TYPE TRANSCRIPTIONAL REGULATOR"/>
    <property type="match status" value="1"/>
</dbReference>
<proteinExistence type="inferred from homology"/>
<dbReference type="Proteomes" id="UP000315112">
    <property type="component" value="Unassembled WGS sequence"/>
</dbReference>
<sequence>MYPGVQVELVLSDAQVDVTAGEADVALSVGLPPNPLVVARRFAEGRRVVCASPPYLARHGMPQVPEDLADHDCLRLVRGRRRVDRWSFQRDGDVFEVPVSGRLVATSSEVMCQWALDGHGIGLKGLWDIRNELDEGRLVECLRSLACDDVDLYLVYMRRPHLPPRKRVFVDFLM</sequence>
<dbReference type="InterPro" id="IPR005119">
    <property type="entry name" value="LysR_subst-bd"/>
</dbReference>
<protein>
    <submittedName>
        <fullName evidence="3">LysR substrate binding domain-containing protein</fullName>
    </submittedName>
</protein>
<gene>
    <name evidence="3" type="ORF">IP92_04035</name>
</gene>
<dbReference type="SUPFAM" id="SSF53850">
    <property type="entry name" value="Periplasmic binding protein-like II"/>
    <property type="match status" value="1"/>
</dbReference>